<keyword evidence="7" id="KW-1185">Reference proteome</keyword>
<dbReference type="PROSITE" id="PS50930">
    <property type="entry name" value="HTH_LYTTR"/>
    <property type="match status" value="1"/>
</dbReference>
<feature type="domain" description="Response regulatory" evidence="4">
    <location>
        <begin position="2"/>
        <end position="116"/>
    </location>
</feature>
<dbReference type="RefSeq" id="WP_193906901.1">
    <property type="nucleotide sequence ID" value="NZ_PRDL01000001.1"/>
</dbReference>
<dbReference type="PROSITE" id="PS50110">
    <property type="entry name" value="RESPONSE_REGULATORY"/>
    <property type="match status" value="1"/>
</dbReference>
<evidence type="ECO:0000313" key="6">
    <source>
        <dbReference type="EMBL" id="MBE8716078.1"/>
    </source>
</evidence>
<dbReference type="GO" id="GO:0000156">
    <property type="term" value="F:phosphorelay response regulator activity"/>
    <property type="evidence" value="ECO:0007669"/>
    <property type="project" value="TreeGrafter"/>
</dbReference>
<keyword evidence="1" id="KW-0902">Two-component regulatory system</keyword>
<dbReference type="Gene3D" id="3.40.50.2300">
    <property type="match status" value="1"/>
</dbReference>
<sequence length="246" mass="27553">MDILIVDDEPLARQRLIRMISRIDGCEVVAEAGRADEVMVAICQHDPDVVLLDVRMPGEDGLSLAYRIAELEDPPALIFCTAFDQYALEAFGTQAVGYLLKPVKAEHLQDVLAKASRLNKLQRAHLDKAPSTSGEPRKSHIRVKTRRGMELLAVDDIRCFVADQKYVTAYHPAGEHLLDESLKQLEDAFGDRFVRVHRNALVAHAHMEAMEKNAHGQYSLRLAGVNQTPLISRRHASLVKKAFESR</sequence>
<dbReference type="EMBL" id="PRDL01000001">
    <property type="protein sequence ID" value="MBE8716078.1"/>
    <property type="molecule type" value="Genomic_DNA"/>
</dbReference>
<dbReference type="Pfam" id="PF04397">
    <property type="entry name" value="LytTR"/>
    <property type="match status" value="1"/>
</dbReference>
<organism evidence="6 7">
    <name type="scientific">Cellvibrio polysaccharolyticus</name>
    <dbReference type="NCBI Taxonomy" id="2082724"/>
    <lineage>
        <taxon>Bacteria</taxon>
        <taxon>Pseudomonadati</taxon>
        <taxon>Pseudomonadota</taxon>
        <taxon>Gammaproteobacteria</taxon>
        <taxon>Cellvibrionales</taxon>
        <taxon>Cellvibrionaceae</taxon>
        <taxon>Cellvibrio</taxon>
    </lineage>
</organism>
<evidence type="ECO:0000259" key="5">
    <source>
        <dbReference type="PROSITE" id="PS50930"/>
    </source>
</evidence>
<dbReference type="GO" id="GO:0006355">
    <property type="term" value="P:regulation of DNA-templated transcription"/>
    <property type="evidence" value="ECO:0007669"/>
    <property type="project" value="TreeGrafter"/>
</dbReference>
<dbReference type="GO" id="GO:0032993">
    <property type="term" value="C:protein-DNA complex"/>
    <property type="evidence" value="ECO:0007669"/>
    <property type="project" value="TreeGrafter"/>
</dbReference>
<dbReference type="GO" id="GO:0000976">
    <property type="term" value="F:transcription cis-regulatory region binding"/>
    <property type="evidence" value="ECO:0007669"/>
    <property type="project" value="TreeGrafter"/>
</dbReference>
<accession>A0A928UZS1</accession>
<reference evidence="6" key="1">
    <citation type="submission" date="2018-07" db="EMBL/GenBank/DDBJ databases">
        <title>Genome assembly of strain Ka43.</title>
        <authorList>
            <person name="Kukolya J."/>
            <person name="Nagy I."/>
            <person name="Horvath B."/>
            <person name="Toth A."/>
        </authorList>
    </citation>
    <scope>NUCLEOTIDE SEQUENCE</scope>
    <source>
        <strain evidence="6">KB43</strain>
    </source>
</reference>
<feature type="domain" description="HTH LytTR-type" evidence="5">
    <location>
        <begin position="141"/>
        <end position="245"/>
    </location>
</feature>
<dbReference type="SMART" id="SM00850">
    <property type="entry name" value="LytTR"/>
    <property type="match status" value="1"/>
</dbReference>
<proteinExistence type="predicted"/>
<comment type="caution">
    <text evidence="6">The sequence shown here is derived from an EMBL/GenBank/DDBJ whole genome shotgun (WGS) entry which is preliminary data.</text>
</comment>
<dbReference type="Proteomes" id="UP000652567">
    <property type="component" value="Unassembled WGS sequence"/>
</dbReference>
<evidence type="ECO:0000313" key="7">
    <source>
        <dbReference type="Proteomes" id="UP000652567"/>
    </source>
</evidence>
<dbReference type="PANTHER" id="PTHR48111">
    <property type="entry name" value="REGULATOR OF RPOS"/>
    <property type="match status" value="1"/>
</dbReference>
<protein>
    <submittedName>
        <fullName evidence="6">DNA-binding response regulator</fullName>
    </submittedName>
</protein>
<keyword evidence="3" id="KW-0597">Phosphoprotein</keyword>
<gene>
    <name evidence="6" type="ORF">C4F51_02620</name>
</gene>
<dbReference type="Pfam" id="PF00072">
    <property type="entry name" value="Response_reg"/>
    <property type="match status" value="1"/>
</dbReference>
<dbReference type="InterPro" id="IPR001789">
    <property type="entry name" value="Sig_transdc_resp-reg_receiver"/>
</dbReference>
<dbReference type="Gene3D" id="2.40.50.1020">
    <property type="entry name" value="LytTr DNA-binding domain"/>
    <property type="match status" value="1"/>
</dbReference>
<dbReference type="SMART" id="SM00448">
    <property type="entry name" value="REC"/>
    <property type="match status" value="1"/>
</dbReference>
<name>A0A928UZS1_9GAMM</name>
<dbReference type="PANTHER" id="PTHR48111:SF3">
    <property type="entry name" value="TRANSCRIPTIONAL REGULATORY PROTEIN BTSR"/>
    <property type="match status" value="1"/>
</dbReference>
<evidence type="ECO:0000256" key="3">
    <source>
        <dbReference type="PROSITE-ProRule" id="PRU00169"/>
    </source>
</evidence>
<dbReference type="InterPro" id="IPR007492">
    <property type="entry name" value="LytTR_DNA-bd_dom"/>
</dbReference>
<dbReference type="SUPFAM" id="SSF52172">
    <property type="entry name" value="CheY-like"/>
    <property type="match status" value="1"/>
</dbReference>
<dbReference type="InterPro" id="IPR011006">
    <property type="entry name" value="CheY-like_superfamily"/>
</dbReference>
<dbReference type="AlphaFoldDB" id="A0A928UZS1"/>
<evidence type="ECO:0000256" key="1">
    <source>
        <dbReference type="ARBA" id="ARBA00023012"/>
    </source>
</evidence>
<evidence type="ECO:0000256" key="2">
    <source>
        <dbReference type="ARBA" id="ARBA00023125"/>
    </source>
</evidence>
<evidence type="ECO:0000259" key="4">
    <source>
        <dbReference type="PROSITE" id="PS50110"/>
    </source>
</evidence>
<dbReference type="InterPro" id="IPR039420">
    <property type="entry name" value="WalR-like"/>
</dbReference>
<dbReference type="GO" id="GO:0005829">
    <property type="term" value="C:cytosol"/>
    <property type="evidence" value="ECO:0007669"/>
    <property type="project" value="TreeGrafter"/>
</dbReference>
<keyword evidence="2 6" id="KW-0238">DNA-binding</keyword>
<feature type="modified residue" description="4-aspartylphosphate" evidence="3">
    <location>
        <position position="53"/>
    </location>
</feature>